<accession>A0ABU1AWT4</accession>
<protein>
    <submittedName>
        <fullName evidence="2">Uncharacterized protein</fullName>
    </submittedName>
</protein>
<organism evidence="2 3">
    <name type="scientific">Thalassobacterium maritimum</name>
    <dbReference type="NCBI Taxonomy" id="3041265"/>
    <lineage>
        <taxon>Bacteria</taxon>
        <taxon>Pseudomonadati</taxon>
        <taxon>Verrucomicrobiota</taxon>
        <taxon>Opitutia</taxon>
        <taxon>Puniceicoccales</taxon>
        <taxon>Coraliomargaritaceae</taxon>
        <taxon>Thalassobacterium</taxon>
    </lineage>
</organism>
<evidence type="ECO:0000256" key="1">
    <source>
        <dbReference type="SAM" id="MobiDB-lite"/>
    </source>
</evidence>
<dbReference type="RefSeq" id="WP_308949976.1">
    <property type="nucleotide sequence ID" value="NZ_JARXHW010000018.1"/>
</dbReference>
<evidence type="ECO:0000313" key="3">
    <source>
        <dbReference type="Proteomes" id="UP001225316"/>
    </source>
</evidence>
<keyword evidence="3" id="KW-1185">Reference proteome</keyword>
<dbReference type="Proteomes" id="UP001225316">
    <property type="component" value="Unassembled WGS sequence"/>
</dbReference>
<name>A0ABU1AWT4_9BACT</name>
<feature type="region of interest" description="Disordered" evidence="1">
    <location>
        <begin position="177"/>
        <end position="222"/>
    </location>
</feature>
<proteinExistence type="predicted"/>
<feature type="compositionally biased region" description="Polar residues" evidence="1">
    <location>
        <begin position="195"/>
        <end position="209"/>
    </location>
</feature>
<sequence length="222" mass="24697">MKTRLINHVKHLTLRTHIACLSLGSLCASPMDASLNINEGVPIEIRGIMAYQGQYQFSVYNEQTRARSWVAINQSFAGIQIHAYDPQNMIIHASYGGQEVTLSLARHSQRPNIIQIYREEELEENSLPSISSKAEIPALVAAYEEAQLETLPEATHPLYELLKQTTANRVQSYKGELEASLNPKPEATASELSARISSQRGPNNVNSRPWASDHIELHGAPE</sequence>
<gene>
    <name evidence="2" type="ORF">QEH52_09425</name>
</gene>
<feature type="compositionally biased region" description="Basic and acidic residues" evidence="1">
    <location>
        <begin position="211"/>
        <end position="222"/>
    </location>
</feature>
<dbReference type="EMBL" id="JARXHW010000018">
    <property type="protein sequence ID" value="MDQ8207729.1"/>
    <property type="molecule type" value="Genomic_DNA"/>
</dbReference>
<reference evidence="2 3" key="1">
    <citation type="submission" date="2023-04" db="EMBL/GenBank/DDBJ databases">
        <title>A novel bacteria isolated from coastal sediment.</title>
        <authorList>
            <person name="Liu X.-J."/>
            <person name="Du Z.-J."/>
        </authorList>
    </citation>
    <scope>NUCLEOTIDE SEQUENCE [LARGE SCALE GENOMIC DNA]</scope>
    <source>
        <strain evidence="2 3">SDUM461003</strain>
    </source>
</reference>
<comment type="caution">
    <text evidence="2">The sequence shown here is derived from an EMBL/GenBank/DDBJ whole genome shotgun (WGS) entry which is preliminary data.</text>
</comment>
<evidence type="ECO:0000313" key="2">
    <source>
        <dbReference type="EMBL" id="MDQ8207729.1"/>
    </source>
</evidence>